<dbReference type="InterPro" id="IPR018772">
    <property type="entry name" value="Transcription_activator_HlyU"/>
</dbReference>
<protein>
    <submittedName>
        <fullName evidence="2">Uncharacterized protein</fullName>
    </submittedName>
</protein>
<keyword evidence="3" id="KW-1185">Reference proteome</keyword>
<dbReference type="KEGG" id="hbh:E4T21_08730"/>
<accession>A0A5C1NFH2</accession>
<evidence type="ECO:0000313" key="3">
    <source>
        <dbReference type="Proteomes" id="UP000324285"/>
    </source>
</evidence>
<proteinExistence type="predicted"/>
<dbReference type="AlphaFoldDB" id="A0A5C1NFH2"/>
<gene>
    <name evidence="2" type="ORF">E4T21_08730</name>
</gene>
<dbReference type="Pfam" id="PF10115">
    <property type="entry name" value="HlyU"/>
    <property type="match status" value="1"/>
</dbReference>
<dbReference type="RefSeq" id="WP_149284631.1">
    <property type="nucleotide sequence ID" value="NZ_CP038437.2"/>
</dbReference>
<dbReference type="Proteomes" id="UP000324285">
    <property type="component" value="Chromosome"/>
</dbReference>
<dbReference type="EMBL" id="CP038437">
    <property type="protein sequence ID" value="QEM81620.1"/>
    <property type="molecule type" value="Genomic_DNA"/>
</dbReference>
<evidence type="ECO:0000256" key="1">
    <source>
        <dbReference type="SAM" id="MobiDB-lite"/>
    </source>
</evidence>
<sequence>MLKKLLGGLFKGGEHHSENETTGTEYEYRGYLITSLPQQQGGQYRVSGIIRKSAGDGEFEEAFEYRFERSDILSTRDACDELMRQKAERFIDEIGDDMFSER</sequence>
<organism evidence="2 3">
    <name type="scientific">Halomonas binhaiensis</name>
    <dbReference type="NCBI Taxonomy" id="2562282"/>
    <lineage>
        <taxon>Bacteria</taxon>
        <taxon>Pseudomonadati</taxon>
        <taxon>Pseudomonadota</taxon>
        <taxon>Gammaproteobacteria</taxon>
        <taxon>Oceanospirillales</taxon>
        <taxon>Halomonadaceae</taxon>
        <taxon>Halomonas</taxon>
    </lineage>
</organism>
<name>A0A5C1NFH2_9GAMM</name>
<feature type="region of interest" description="Disordered" evidence="1">
    <location>
        <begin position="1"/>
        <end position="23"/>
    </location>
</feature>
<dbReference type="OrthoDB" id="9800971at2"/>
<reference evidence="2" key="1">
    <citation type="submission" date="2021-02" db="EMBL/GenBank/DDBJ databases">
        <title>Strain Y2R2, a novel species of the genus Halomonas.</title>
        <authorList>
            <person name="Huang H."/>
        </authorList>
    </citation>
    <scope>NUCLEOTIDE SEQUENCE</scope>
    <source>
        <strain evidence="2">Y2R2</strain>
    </source>
</reference>
<evidence type="ECO:0000313" key="2">
    <source>
        <dbReference type="EMBL" id="QEM81620.1"/>
    </source>
</evidence>